<organism evidence="1 2">
    <name type="scientific">Hibiscus syriacus</name>
    <name type="common">Rose of Sharon</name>
    <dbReference type="NCBI Taxonomy" id="106335"/>
    <lineage>
        <taxon>Eukaryota</taxon>
        <taxon>Viridiplantae</taxon>
        <taxon>Streptophyta</taxon>
        <taxon>Embryophyta</taxon>
        <taxon>Tracheophyta</taxon>
        <taxon>Spermatophyta</taxon>
        <taxon>Magnoliopsida</taxon>
        <taxon>eudicotyledons</taxon>
        <taxon>Gunneridae</taxon>
        <taxon>Pentapetalae</taxon>
        <taxon>rosids</taxon>
        <taxon>malvids</taxon>
        <taxon>Malvales</taxon>
        <taxon>Malvaceae</taxon>
        <taxon>Malvoideae</taxon>
        <taxon>Hibiscus</taxon>
    </lineage>
</organism>
<comment type="caution">
    <text evidence="1">The sequence shown here is derived from an EMBL/GenBank/DDBJ whole genome shotgun (WGS) entry which is preliminary data.</text>
</comment>
<dbReference type="EMBL" id="VEPZ02001419">
    <property type="protein sequence ID" value="KAE8674322.1"/>
    <property type="molecule type" value="Genomic_DNA"/>
</dbReference>
<gene>
    <name evidence="1" type="ORF">F3Y22_tig00111758pilonHSYRG00059</name>
</gene>
<dbReference type="Proteomes" id="UP000436088">
    <property type="component" value="Unassembled WGS sequence"/>
</dbReference>
<dbReference type="PANTHER" id="PTHR43025:SF1">
    <property type="entry name" value="MONOGALACTOSYLDIACYLGLYCEROL SYNTHASE 2, CHLOROPLASTIC"/>
    <property type="match status" value="1"/>
</dbReference>
<dbReference type="InterPro" id="IPR050519">
    <property type="entry name" value="Glycosyltransf_28_UgtP"/>
</dbReference>
<accession>A0A6A2XFT0</accession>
<reference evidence="1" key="1">
    <citation type="submission" date="2019-09" db="EMBL/GenBank/DDBJ databases">
        <title>Draft genome information of white flower Hibiscus syriacus.</title>
        <authorList>
            <person name="Kim Y.-M."/>
        </authorList>
    </citation>
    <scope>NUCLEOTIDE SEQUENCE [LARGE SCALE GENOMIC DNA]</scope>
    <source>
        <strain evidence="1">YM2019G1</strain>
    </source>
</reference>
<sequence>MGPVKETAKALGKSLYDRVQKKPIGQLIIICGRNKALASTMESEEWKIPVKGTSYCSQRLHSRTGEGNVPYVVDNGAGFFTRSPKVTARIVARWFSTRSEELKRMWENVLKLAQPEVVFDIVKDIHQLALQKGPFAKIPYAMTSSFTILA</sequence>
<name>A0A6A2XFT0_HIBSY</name>
<dbReference type="AlphaFoldDB" id="A0A6A2XFT0"/>
<protein>
    <submittedName>
        <fullName evidence="1">Monogalactosyldiacylglycerol synthase 3</fullName>
    </submittedName>
</protein>
<evidence type="ECO:0000313" key="1">
    <source>
        <dbReference type="EMBL" id="KAE8674322.1"/>
    </source>
</evidence>
<proteinExistence type="predicted"/>
<evidence type="ECO:0000313" key="2">
    <source>
        <dbReference type="Proteomes" id="UP000436088"/>
    </source>
</evidence>
<keyword evidence="2" id="KW-1185">Reference proteome</keyword>
<dbReference type="PANTHER" id="PTHR43025">
    <property type="entry name" value="MONOGALACTOSYLDIACYLGLYCEROL SYNTHASE"/>
    <property type="match status" value="1"/>
</dbReference>